<protein>
    <recommendedName>
        <fullName evidence="2">F-box domain-containing protein</fullName>
    </recommendedName>
</protein>
<evidence type="ECO:0000313" key="3">
    <source>
        <dbReference type="EMBL" id="KAL0565959.1"/>
    </source>
</evidence>
<comment type="caution">
    <text evidence="3">The sequence shown here is derived from an EMBL/GenBank/DDBJ whole genome shotgun (WGS) entry which is preliminary data.</text>
</comment>
<dbReference type="Pfam" id="PF12937">
    <property type="entry name" value="F-box-like"/>
    <property type="match status" value="1"/>
</dbReference>
<dbReference type="SUPFAM" id="SSF81383">
    <property type="entry name" value="F-box domain"/>
    <property type="match status" value="1"/>
</dbReference>
<dbReference type="InterPro" id="IPR036047">
    <property type="entry name" value="F-box-like_dom_sf"/>
</dbReference>
<evidence type="ECO:0000256" key="1">
    <source>
        <dbReference type="SAM" id="MobiDB-lite"/>
    </source>
</evidence>
<gene>
    <name evidence="3" type="ORF">V5O48_016057</name>
</gene>
<accession>A0ABR3ESU3</accession>
<dbReference type="Proteomes" id="UP001465976">
    <property type="component" value="Unassembled WGS sequence"/>
</dbReference>
<name>A0ABR3ESU3_9AGAR</name>
<dbReference type="Gene3D" id="1.20.1280.50">
    <property type="match status" value="1"/>
</dbReference>
<dbReference type="CDD" id="cd09917">
    <property type="entry name" value="F-box_SF"/>
    <property type="match status" value="1"/>
</dbReference>
<dbReference type="InterPro" id="IPR001810">
    <property type="entry name" value="F-box_dom"/>
</dbReference>
<reference evidence="3 4" key="1">
    <citation type="submission" date="2024-02" db="EMBL/GenBank/DDBJ databases">
        <title>A draft genome for the cacao thread blight pathogen Marasmius crinis-equi.</title>
        <authorList>
            <person name="Cohen S.P."/>
            <person name="Baruah I.K."/>
            <person name="Amoako-Attah I."/>
            <person name="Bukari Y."/>
            <person name="Meinhardt L.W."/>
            <person name="Bailey B.A."/>
        </authorList>
    </citation>
    <scope>NUCLEOTIDE SEQUENCE [LARGE SCALE GENOMIC DNA]</scope>
    <source>
        <strain evidence="3 4">GH-76</strain>
    </source>
</reference>
<evidence type="ECO:0000313" key="4">
    <source>
        <dbReference type="Proteomes" id="UP001465976"/>
    </source>
</evidence>
<sequence>MPTTTTITSLPPETFEQILFLLDPLDVAAISQTSRYFYDIVYSPTPSTSNQTQHPNPNQYLWRNLYLAQPFDDPLQCYSTLGRRLTDEENDFDWKKELQEIIRARTIVESYSRSSPSKTTITAQDRIRALRALLNLVIYVPPLRSYEDLLKEDKMSANLMWVAAECRRGALLDPLPQSHSQSPTCARTRESRHRLGSVFGEEPGGEDDDEDNEQVEETPPHDPPTTHELKLRAKLHIHLGLTPHD</sequence>
<keyword evidence="4" id="KW-1185">Reference proteome</keyword>
<feature type="compositionally biased region" description="Acidic residues" evidence="1">
    <location>
        <begin position="203"/>
        <end position="216"/>
    </location>
</feature>
<organism evidence="3 4">
    <name type="scientific">Marasmius crinis-equi</name>
    <dbReference type="NCBI Taxonomy" id="585013"/>
    <lineage>
        <taxon>Eukaryota</taxon>
        <taxon>Fungi</taxon>
        <taxon>Dikarya</taxon>
        <taxon>Basidiomycota</taxon>
        <taxon>Agaricomycotina</taxon>
        <taxon>Agaricomycetes</taxon>
        <taxon>Agaricomycetidae</taxon>
        <taxon>Agaricales</taxon>
        <taxon>Marasmiineae</taxon>
        <taxon>Marasmiaceae</taxon>
        <taxon>Marasmius</taxon>
    </lineage>
</organism>
<dbReference type="PROSITE" id="PS50181">
    <property type="entry name" value="FBOX"/>
    <property type="match status" value="1"/>
</dbReference>
<feature type="domain" description="F-box" evidence="2">
    <location>
        <begin position="4"/>
        <end position="65"/>
    </location>
</feature>
<evidence type="ECO:0000259" key="2">
    <source>
        <dbReference type="PROSITE" id="PS50181"/>
    </source>
</evidence>
<feature type="compositionally biased region" description="Basic and acidic residues" evidence="1">
    <location>
        <begin position="218"/>
        <end position="228"/>
    </location>
</feature>
<proteinExistence type="predicted"/>
<feature type="region of interest" description="Disordered" evidence="1">
    <location>
        <begin position="173"/>
        <end position="228"/>
    </location>
</feature>
<dbReference type="EMBL" id="JBAHYK010002058">
    <property type="protein sequence ID" value="KAL0565959.1"/>
    <property type="molecule type" value="Genomic_DNA"/>
</dbReference>